<dbReference type="EC" id="3.4.13.22" evidence="9"/>
<accession>A0A841BEE0</accession>
<proteinExistence type="inferred from homology"/>
<evidence type="ECO:0000256" key="2">
    <source>
        <dbReference type="ARBA" id="ARBA00022670"/>
    </source>
</evidence>
<dbReference type="AlphaFoldDB" id="A0A841BEE0"/>
<evidence type="ECO:0000256" key="4">
    <source>
        <dbReference type="ARBA" id="ARBA00022801"/>
    </source>
</evidence>
<evidence type="ECO:0000256" key="8">
    <source>
        <dbReference type="ARBA" id="ARBA00023316"/>
    </source>
</evidence>
<evidence type="ECO:0000256" key="3">
    <source>
        <dbReference type="ARBA" id="ARBA00022723"/>
    </source>
</evidence>
<comment type="catalytic activity">
    <reaction evidence="1 9">
        <text>D-alanyl-D-alanine + H2O = 2 D-alanine</text>
        <dbReference type="Rhea" id="RHEA:20661"/>
        <dbReference type="ChEBI" id="CHEBI:15377"/>
        <dbReference type="ChEBI" id="CHEBI:57416"/>
        <dbReference type="ChEBI" id="CHEBI:57822"/>
        <dbReference type="EC" id="3.4.13.22"/>
    </reaction>
</comment>
<dbReference type="EMBL" id="JACHMN010000001">
    <property type="protein sequence ID" value="MBB5867457.1"/>
    <property type="molecule type" value="Genomic_DNA"/>
</dbReference>
<dbReference type="Gene3D" id="3.30.1380.10">
    <property type="match status" value="1"/>
</dbReference>
<evidence type="ECO:0000256" key="7">
    <source>
        <dbReference type="ARBA" id="ARBA00023049"/>
    </source>
</evidence>
<dbReference type="PANTHER" id="PTHR43126">
    <property type="entry name" value="D-ALANYL-D-ALANINE DIPEPTIDASE"/>
    <property type="match status" value="1"/>
</dbReference>
<evidence type="ECO:0000256" key="6">
    <source>
        <dbReference type="ARBA" id="ARBA00022997"/>
    </source>
</evidence>
<dbReference type="InterPro" id="IPR009045">
    <property type="entry name" value="Zn_M74/Hedgehog-like"/>
</dbReference>
<evidence type="ECO:0000256" key="1">
    <source>
        <dbReference type="ARBA" id="ARBA00001362"/>
    </source>
</evidence>
<dbReference type="Proteomes" id="UP000587527">
    <property type="component" value="Unassembled WGS sequence"/>
</dbReference>
<name>A0A841BEE0_9ACTN</name>
<dbReference type="GO" id="GO:0046872">
    <property type="term" value="F:metal ion binding"/>
    <property type="evidence" value="ECO:0007669"/>
    <property type="project" value="UniProtKB-KW"/>
</dbReference>
<dbReference type="RefSeq" id="WP_184832192.1">
    <property type="nucleotide sequence ID" value="NZ_JACHMN010000001.1"/>
</dbReference>
<keyword evidence="7 9" id="KW-0482">Metalloprotease</keyword>
<reference evidence="10 11" key="1">
    <citation type="submission" date="2020-08" db="EMBL/GenBank/DDBJ databases">
        <title>Sequencing the genomes of 1000 actinobacteria strains.</title>
        <authorList>
            <person name="Klenk H.-P."/>
        </authorList>
    </citation>
    <scope>NUCLEOTIDE SEQUENCE [LARGE SCALE GENOMIC DNA]</scope>
    <source>
        <strain evidence="10 11">DSM 45362</strain>
    </source>
</reference>
<keyword evidence="11" id="KW-1185">Reference proteome</keyword>
<dbReference type="GO" id="GO:0006508">
    <property type="term" value="P:proteolysis"/>
    <property type="evidence" value="ECO:0007669"/>
    <property type="project" value="UniProtKB-KW"/>
</dbReference>
<keyword evidence="5" id="KW-0862">Zinc</keyword>
<sequence>MSDIMLLGDQAISAIAVHECGEPLQDLRRAPALRLDPRLADPAGEYAHLRAGVVDRLVTAQTMLPIGIRLLIVEGYRPLEVQADSYTLRLDNLTRAHPHRNAAWLRQETSRFVAPPEVSGHVAGAAVDLTLCDADGAELWLGSQLNDIASEACYTDCADLPPQARRHRNELARALQAVGLVNYPTQWWHWSYGDRYWAFHTGAQAARYATIARWIQPDDAG</sequence>
<evidence type="ECO:0000313" key="11">
    <source>
        <dbReference type="Proteomes" id="UP000587527"/>
    </source>
</evidence>
<keyword evidence="2 9" id="KW-0645">Protease</keyword>
<dbReference type="GO" id="GO:0008237">
    <property type="term" value="F:metallopeptidase activity"/>
    <property type="evidence" value="ECO:0007669"/>
    <property type="project" value="UniProtKB-KW"/>
</dbReference>
<dbReference type="InterPro" id="IPR000755">
    <property type="entry name" value="A_A_dipeptidase"/>
</dbReference>
<comment type="similarity">
    <text evidence="9">Belongs to the peptidase M15D family.</text>
</comment>
<dbReference type="GO" id="GO:0160237">
    <property type="term" value="F:D-Ala-D-Ala dipeptidase activity"/>
    <property type="evidence" value="ECO:0007669"/>
    <property type="project" value="UniProtKB-EC"/>
</dbReference>
<keyword evidence="6 9" id="KW-0224">Dipeptidase</keyword>
<evidence type="ECO:0000256" key="5">
    <source>
        <dbReference type="ARBA" id="ARBA00022833"/>
    </source>
</evidence>
<gene>
    <name evidence="10" type="ORF">F4553_000836</name>
</gene>
<evidence type="ECO:0000256" key="9">
    <source>
        <dbReference type="PIRNR" id="PIRNR026671"/>
    </source>
</evidence>
<dbReference type="PANTHER" id="PTHR43126:SF2">
    <property type="entry name" value="D-ALANYL-D-ALANINE DIPEPTIDASE"/>
    <property type="match status" value="1"/>
</dbReference>
<comment type="caution">
    <text evidence="10">The sequence shown here is derived from an EMBL/GenBank/DDBJ whole genome shotgun (WGS) entry which is preliminary data.</text>
</comment>
<evidence type="ECO:0000313" key="10">
    <source>
        <dbReference type="EMBL" id="MBB5867457.1"/>
    </source>
</evidence>
<dbReference type="Pfam" id="PF01427">
    <property type="entry name" value="Peptidase_M15"/>
    <property type="match status" value="1"/>
</dbReference>
<dbReference type="PIRSF" id="PIRSF026671">
    <property type="entry name" value="AA_dipeptidase"/>
    <property type="match status" value="1"/>
</dbReference>
<keyword evidence="3" id="KW-0479">Metal-binding</keyword>
<dbReference type="GO" id="GO:0071555">
    <property type="term" value="P:cell wall organization"/>
    <property type="evidence" value="ECO:0007669"/>
    <property type="project" value="UniProtKB-KW"/>
</dbReference>
<organism evidence="10 11">
    <name type="scientific">Allocatelliglobosispora scoriae</name>
    <dbReference type="NCBI Taxonomy" id="643052"/>
    <lineage>
        <taxon>Bacteria</taxon>
        <taxon>Bacillati</taxon>
        <taxon>Actinomycetota</taxon>
        <taxon>Actinomycetes</taxon>
        <taxon>Micromonosporales</taxon>
        <taxon>Micromonosporaceae</taxon>
        <taxon>Allocatelliglobosispora</taxon>
    </lineage>
</organism>
<keyword evidence="4 9" id="KW-0378">Hydrolase</keyword>
<comment type="function">
    <text evidence="9">Catalyzes hydrolysis of the D-alanyl-D-alanine dipeptide.</text>
</comment>
<dbReference type="SUPFAM" id="SSF55166">
    <property type="entry name" value="Hedgehog/DD-peptidase"/>
    <property type="match status" value="1"/>
</dbReference>
<protein>
    <recommendedName>
        <fullName evidence="9">D-alanyl-D-alanine dipeptidase</fullName>
        <shortName evidence="9">D-Ala-D-Ala dipeptidase</shortName>
        <ecNumber evidence="9">3.4.13.22</ecNumber>
    </recommendedName>
</protein>
<keyword evidence="8 9" id="KW-0961">Cell wall biogenesis/degradation</keyword>